<organism evidence="11 12">
    <name type="scientific">Kockovaella imperatae</name>
    <dbReference type="NCBI Taxonomy" id="4999"/>
    <lineage>
        <taxon>Eukaryota</taxon>
        <taxon>Fungi</taxon>
        <taxon>Dikarya</taxon>
        <taxon>Basidiomycota</taxon>
        <taxon>Agaricomycotina</taxon>
        <taxon>Tremellomycetes</taxon>
        <taxon>Tremellales</taxon>
        <taxon>Cuniculitremaceae</taxon>
        <taxon>Kockovaella</taxon>
    </lineage>
</organism>
<evidence type="ECO:0000259" key="9">
    <source>
        <dbReference type="SMART" id="SM00919"/>
    </source>
</evidence>
<feature type="domain" description="Malic enzyme N-terminal" evidence="10">
    <location>
        <begin position="60"/>
        <end position="243"/>
    </location>
</feature>
<keyword evidence="12" id="KW-1185">Reference proteome</keyword>
<feature type="binding site" evidence="7">
    <location>
        <position position="228"/>
    </location>
    <ligand>
        <name>a divalent metal cation</name>
        <dbReference type="ChEBI" id="CHEBI:60240"/>
    </ligand>
</feature>
<evidence type="ECO:0000313" key="12">
    <source>
        <dbReference type="Proteomes" id="UP000193218"/>
    </source>
</evidence>
<evidence type="ECO:0000313" key="11">
    <source>
        <dbReference type="EMBL" id="ORX37148.1"/>
    </source>
</evidence>
<feature type="binding site" evidence="6">
    <location>
        <position position="447"/>
    </location>
    <ligand>
        <name>(S)-malate</name>
        <dbReference type="ChEBI" id="CHEBI:15589"/>
    </ligand>
</feature>
<dbReference type="PIRSF" id="PIRSF000106">
    <property type="entry name" value="ME"/>
    <property type="match status" value="1"/>
</dbReference>
<dbReference type="Gene3D" id="3.40.50.720">
    <property type="entry name" value="NAD(P)-binding Rossmann-like Domain"/>
    <property type="match status" value="1"/>
</dbReference>
<evidence type="ECO:0000256" key="8">
    <source>
        <dbReference type="RuleBase" id="RU003426"/>
    </source>
</evidence>
<dbReference type="GO" id="GO:0005739">
    <property type="term" value="C:mitochondrion"/>
    <property type="evidence" value="ECO:0007669"/>
    <property type="project" value="TreeGrafter"/>
</dbReference>
<feature type="domain" description="Malic enzyme NAD-binding" evidence="9">
    <location>
        <begin position="253"/>
        <end position="516"/>
    </location>
</feature>
<evidence type="ECO:0000256" key="4">
    <source>
        <dbReference type="ARBA" id="ARBA00023002"/>
    </source>
</evidence>
<evidence type="ECO:0000256" key="3">
    <source>
        <dbReference type="ARBA" id="ARBA00022723"/>
    </source>
</evidence>
<dbReference type="PANTHER" id="PTHR23406">
    <property type="entry name" value="MALIC ENZYME-RELATED"/>
    <property type="match status" value="1"/>
</dbReference>
<dbReference type="RefSeq" id="XP_021871186.1">
    <property type="nucleotide sequence ID" value="XM_022018945.1"/>
</dbReference>
<comment type="cofactor">
    <cofactor evidence="7">
        <name>Mg(2+)</name>
        <dbReference type="ChEBI" id="CHEBI:18420"/>
    </cofactor>
    <cofactor evidence="7">
        <name>Mn(2+)</name>
        <dbReference type="ChEBI" id="CHEBI:29035"/>
    </cofactor>
    <text evidence="7">Divalent metal cations. Prefers magnesium or manganese.</text>
</comment>
<name>A0A1Y1UGJ5_9TREE</name>
<dbReference type="SUPFAM" id="SSF51735">
    <property type="entry name" value="NAD(P)-binding Rossmann-fold domains"/>
    <property type="match status" value="1"/>
</dbReference>
<feature type="binding site" evidence="6">
    <location>
        <position position="403"/>
    </location>
    <ligand>
        <name>(S)-malate</name>
        <dbReference type="ChEBI" id="CHEBI:15589"/>
    </ligand>
</feature>
<dbReference type="GO" id="GO:0004471">
    <property type="term" value="F:malate dehydrogenase (decarboxylating) (NAD+) activity"/>
    <property type="evidence" value="ECO:0007669"/>
    <property type="project" value="TreeGrafter"/>
</dbReference>
<dbReference type="InterPro" id="IPR036291">
    <property type="entry name" value="NAD(P)-bd_dom_sf"/>
</dbReference>
<dbReference type="OrthoDB" id="5365701at2759"/>
<evidence type="ECO:0000256" key="7">
    <source>
        <dbReference type="PIRSR" id="PIRSR000106-3"/>
    </source>
</evidence>
<dbReference type="SUPFAM" id="SSF53223">
    <property type="entry name" value="Aminoacid dehydrogenase-like, N-terminal domain"/>
    <property type="match status" value="1"/>
</dbReference>
<feature type="active site" description="Proton donor" evidence="5">
    <location>
        <position position="83"/>
    </location>
</feature>
<sequence length="545" mass="59630">MAVTQQVITPPLTPPLGAKKDLAGSLLPHTSHEQNLIRLQRHLLSLPNDLLRHSHLAKIRQKDPRLFFAALRDDLTGLAPIVYTPTVGEACQKYSEVFQGPEGLYLSIDDKDKLPELLTAYRDTLDNVPRIIVVTDGSRILGLGDLGIGGMGISVGKLNLYVAGGGVDPHGCLPIVLDMGTDNQKIRDDPVYIGLRRPRATLEQATEFMDAFMEAASEAFPKVVIQHEDFYSEAAFAFLERYQNQYRMFNDDIQGTGSVILGGFFAAARQASKASGLPLKDHKVVFLGGGSAAVGVAKEMMNFFMMEGLTEQEAKERFWLIDTKGLITHTRHDVISGKIASHKKYFIREDTEGKEYANLAEVVDYVQPTALVGLSTVFGAFPEPVVRKMAQLNKAPIIFPLSNPTSKCELAFSDALEWTDGRVLFASGSPYPAQQYEGRTRVAGQGNNFYVFPGIGFGALACGATTITDRMITAAAIGLSESRTQEEIAAGLLYPRLERIRQVSAAVSAALVKQAQKEGVDTNEELRGLSDEGLREAMLAMQWHP</sequence>
<dbReference type="Gene3D" id="3.40.50.10380">
    <property type="entry name" value="Malic enzyme, N-terminal domain"/>
    <property type="match status" value="1"/>
</dbReference>
<accession>A0A1Y1UGJ5</accession>
<dbReference type="EMBL" id="NBSH01000006">
    <property type="protein sequence ID" value="ORX37148.1"/>
    <property type="molecule type" value="Genomic_DNA"/>
</dbReference>
<comment type="caution">
    <text evidence="11">The sequence shown here is derived from an EMBL/GenBank/DDBJ whole genome shotgun (WGS) entry which is preliminary data.</text>
</comment>
<evidence type="ECO:0000256" key="2">
    <source>
        <dbReference type="ARBA" id="ARBA00008785"/>
    </source>
</evidence>
<dbReference type="PROSITE" id="PS00331">
    <property type="entry name" value="MALIC_ENZYMES"/>
    <property type="match status" value="1"/>
</dbReference>
<dbReference type="FunFam" id="3.40.50.720:FF:000182">
    <property type="entry name" value="NAD-dependent malic enzyme"/>
    <property type="match status" value="1"/>
</dbReference>
<dbReference type="GO" id="GO:0046872">
    <property type="term" value="F:metal ion binding"/>
    <property type="evidence" value="ECO:0007669"/>
    <property type="project" value="UniProtKB-KW"/>
</dbReference>
<evidence type="ECO:0000256" key="6">
    <source>
        <dbReference type="PIRSR" id="PIRSR000106-2"/>
    </source>
</evidence>
<dbReference type="PRINTS" id="PR00072">
    <property type="entry name" value="MALOXRDTASE"/>
</dbReference>
<dbReference type="Proteomes" id="UP000193218">
    <property type="component" value="Unassembled WGS sequence"/>
</dbReference>
<dbReference type="Pfam" id="PF03949">
    <property type="entry name" value="Malic_M"/>
    <property type="match status" value="1"/>
</dbReference>
<dbReference type="GO" id="GO:0051287">
    <property type="term" value="F:NAD binding"/>
    <property type="evidence" value="ECO:0007669"/>
    <property type="project" value="InterPro"/>
</dbReference>
<dbReference type="STRING" id="4999.A0A1Y1UGJ5"/>
<dbReference type="SMART" id="SM01274">
    <property type="entry name" value="malic"/>
    <property type="match status" value="1"/>
</dbReference>
<dbReference type="InterPro" id="IPR012302">
    <property type="entry name" value="Malic_NAD-bd"/>
</dbReference>
<feature type="binding site" evidence="7">
    <location>
        <position position="252"/>
    </location>
    <ligand>
        <name>a divalent metal cation</name>
        <dbReference type="ChEBI" id="CHEBI:60240"/>
    </ligand>
</feature>
<comment type="similarity">
    <text evidence="2 8">Belongs to the malic enzymes family.</text>
</comment>
<dbReference type="GeneID" id="33560754"/>
<dbReference type="CDD" id="cd05312">
    <property type="entry name" value="NAD_bind_1_malic_enz"/>
    <property type="match status" value="1"/>
</dbReference>
<evidence type="ECO:0000259" key="10">
    <source>
        <dbReference type="SMART" id="SM01274"/>
    </source>
</evidence>
<evidence type="ECO:0000256" key="5">
    <source>
        <dbReference type="PIRSR" id="PIRSR000106-1"/>
    </source>
</evidence>
<proteinExistence type="inferred from homology"/>
<dbReference type="NCBIfam" id="NF010052">
    <property type="entry name" value="PRK13529.1"/>
    <property type="match status" value="1"/>
</dbReference>
<dbReference type="InterPro" id="IPR015884">
    <property type="entry name" value="Malic_enzyme_CS"/>
</dbReference>
<gene>
    <name evidence="11" type="ORF">BD324DRAFT_673974</name>
</gene>
<dbReference type="InParanoid" id="A0A1Y1UGJ5"/>
<comment type="cofactor">
    <cofactor evidence="1">
        <name>Mn(2+)</name>
        <dbReference type="ChEBI" id="CHEBI:29035"/>
    </cofactor>
</comment>
<keyword evidence="3 7" id="KW-0479">Metal-binding</keyword>
<evidence type="ECO:0000256" key="1">
    <source>
        <dbReference type="ARBA" id="ARBA00001936"/>
    </source>
</evidence>
<keyword evidence="4 8" id="KW-0560">Oxidoreductase</keyword>
<dbReference type="Pfam" id="PF00390">
    <property type="entry name" value="malic"/>
    <property type="match status" value="1"/>
</dbReference>
<feature type="active site" description="Proton acceptor" evidence="5">
    <location>
        <position position="157"/>
    </location>
</feature>
<dbReference type="InterPro" id="IPR012301">
    <property type="entry name" value="Malic_N_dom"/>
</dbReference>
<dbReference type="InterPro" id="IPR046346">
    <property type="entry name" value="Aminoacid_DH-like_N_sf"/>
</dbReference>
<dbReference type="PANTHER" id="PTHR23406:SF32">
    <property type="entry name" value="NADP-DEPENDENT MALIC ENZYME"/>
    <property type="match status" value="1"/>
</dbReference>
<dbReference type="AlphaFoldDB" id="A0A1Y1UGJ5"/>
<feature type="binding site" evidence="6">
    <location>
        <position position="139"/>
    </location>
    <ligand>
        <name>(S)-malate</name>
        <dbReference type="ChEBI" id="CHEBI:15589"/>
    </ligand>
</feature>
<dbReference type="InterPro" id="IPR037062">
    <property type="entry name" value="Malic_N_dom_sf"/>
</dbReference>
<dbReference type="InterPro" id="IPR001891">
    <property type="entry name" value="Malic_OxRdtase"/>
</dbReference>
<reference evidence="11 12" key="1">
    <citation type="submission" date="2017-03" db="EMBL/GenBank/DDBJ databases">
        <title>Widespread Adenine N6-methylation of Active Genes in Fungi.</title>
        <authorList>
            <consortium name="DOE Joint Genome Institute"/>
            <person name="Mondo S.J."/>
            <person name="Dannebaum R.O."/>
            <person name="Kuo R.C."/>
            <person name="Louie K.B."/>
            <person name="Bewick A.J."/>
            <person name="Labutti K."/>
            <person name="Haridas S."/>
            <person name="Kuo A."/>
            <person name="Salamov A."/>
            <person name="Ahrendt S.R."/>
            <person name="Lau R."/>
            <person name="Bowen B.P."/>
            <person name="Lipzen A."/>
            <person name="Sullivan W."/>
            <person name="Andreopoulos W.B."/>
            <person name="Clum A."/>
            <person name="Lindquist E."/>
            <person name="Daum C."/>
            <person name="Northen T.R."/>
            <person name="Ramamoorthy G."/>
            <person name="Schmitz R.J."/>
            <person name="Gryganskyi A."/>
            <person name="Culley D."/>
            <person name="Magnuson J."/>
            <person name="James T.Y."/>
            <person name="O'Malley M.A."/>
            <person name="Stajich J.E."/>
            <person name="Spatafora J.W."/>
            <person name="Visel A."/>
            <person name="Grigoriev I.V."/>
        </authorList>
    </citation>
    <scope>NUCLEOTIDE SEQUENCE [LARGE SCALE GENOMIC DNA]</scope>
    <source>
        <strain evidence="11 12">NRRL Y-17943</strain>
    </source>
</reference>
<dbReference type="SMART" id="SM00919">
    <property type="entry name" value="Malic_M"/>
    <property type="match status" value="1"/>
</dbReference>
<feature type="binding site" evidence="7">
    <location>
        <position position="229"/>
    </location>
    <ligand>
        <name>a divalent metal cation</name>
        <dbReference type="ChEBI" id="CHEBI:60240"/>
    </ligand>
</feature>
<protein>
    <recommendedName>
        <fullName evidence="8">Malic enzyme</fullName>
    </recommendedName>
</protein>
<dbReference type="GO" id="GO:0006108">
    <property type="term" value="P:malate metabolic process"/>
    <property type="evidence" value="ECO:0007669"/>
    <property type="project" value="TreeGrafter"/>
</dbReference>